<name>A0A345BP07_9CAUD</name>
<sequence>MENDLHNIVLAQPETIKQKKTCKCCGKELPITSFHKRGGGYRTICMSCERTNNGISEKFKNFTDRELQEELRSRGYKGILKRMKVEELKF</sequence>
<proteinExistence type="predicted"/>
<dbReference type="GO" id="GO:0004519">
    <property type="term" value="F:endonuclease activity"/>
    <property type="evidence" value="ECO:0007669"/>
    <property type="project" value="UniProtKB-KW"/>
</dbReference>
<dbReference type="RefSeq" id="YP_010097084.1">
    <property type="nucleotide sequence ID" value="NC_055756.1"/>
</dbReference>
<keyword evidence="1" id="KW-0378">Hydrolase</keyword>
<dbReference type="Proteomes" id="UP000257457">
    <property type="component" value="Segment"/>
</dbReference>
<dbReference type="EMBL" id="MH552500">
    <property type="protein sequence ID" value="AXF52178.1"/>
    <property type="molecule type" value="Genomic_DNA"/>
</dbReference>
<evidence type="ECO:0000313" key="1">
    <source>
        <dbReference type="EMBL" id="AXF52178.1"/>
    </source>
</evidence>
<organism evidence="1 2">
    <name type="scientific">crAssphage sp. isolate ctcc615</name>
    <dbReference type="NCBI Taxonomy" id="2989853"/>
    <lineage>
        <taxon>Viruses</taxon>
        <taxon>Duplodnaviria</taxon>
        <taxon>Heunggongvirae</taxon>
        <taxon>Uroviricota</taxon>
        <taxon>Caudoviricetes</taxon>
        <taxon>Crassvirales</taxon>
        <taxon>Intestiviridae</taxon>
        <taxon>Obtuvirinae</taxon>
        <taxon>Wotdevirus</taxon>
        <taxon>Wotdevirus murinus</taxon>
    </lineage>
</organism>
<keyword evidence="1" id="KW-0255">Endonuclease</keyword>
<keyword evidence="2" id="KW-1185">Reference proteome</keyword>
<dbReference type="GeneID" id="65114746"/>
<evidence type="ECO:0000313" key="2">
    <source>
        <dbReference type="Proteomes" id="UP000257457"/>
    </source>
</evidence>
<reference evidence="1 2" key="1">
    <citation type="submission" date="2018-06" db="EMBL/GenBank/DDBJ databases">
        <title>Uncovering a Universe of Circular DNA Viruses in Animal Metagenomes.</title>
        <authorList>
            <person name="Tisza M."/>
            <person name="Buck C."/>
            <person name="Pastrana D."/>
            <person name="Welch N."/>
            <person name="Peretti A."/>
        </authorList>
    </citation>
    <scope>NUCLEOTIDE SEQUENCE [LARGE SCALE GENOMIC DNA]</scope>
    <source>
        <strain evidence="1">Ctcc615</strain>
    </source>
</reference>
<accession>A0A345BP07</accession>
<protein>
    <submittedName>
        <fullName evidence="1">Restriction endonuclease</fullName>
    </submittedName>
</protein>
<keyword evidence="1" id="KW-0540">Nuclease</keyword>